<comment type="caution">
    <text evidence="1">The sequence shown here is derived from an EMBL/GenBank/DDBJ whole genome shotgun (WGS) entry which is preliminary data.</text>
</comment>
<evidence type="ECO:0000313" key="1">
    <source>
        <dbReference type="EMBL" id="MDR6224936.1"/>
    </source>
</evidence>
<sequence>MKEGGRIKIGQNNGSFNIRTQFTFVTDDPTLHRILSGIAFTRTNITGYFQTKISNRFNLVKFVVGPPDFERPRDLRIVRSILRFLGVRFQEEKVIQFRRIIPGTPGVINTLFGALWFRVRVKAIYLGEDTRLFLNVSDVNRAIHILRQRNIV</sequence>
<gene>
    <name evidence="1" type="ORF">JOE21_000927</name>
</gene>
<protein>
    <submittedName>
        <fullName evidence="1">Uncharacterized protein</fullName>
    </submittedName>
</protein>
<proteinExistence type="predicted"/>
<dbReference type="Proteomes" id="UP001185012">
    <property type="component" value="Unassembled WGS sequence"/>
</dbReference>
<reference evidence="1 2" key="1">
    <citation type="submission" date="2023-07" db="EMBL/GenBank/DDBJ databases">
        <title>Genomic Encyclopedia of Type Strains, Phase IV (KMG-IV): sequencing the most valuable type-strain genomes for metagenomic binning, comparative biology and taxonomic classification.</title>
        <authorList>
            <person name="Goeker M."/>
        </authorList>
    </citation>
    <scope>NUCLEOTIDE SEQUENCE [LARGE SCALE GENOMIC DNA]</scope>
    <source>
        <strain evidence="1 2">DSM 45903</strain>
    </source>
</reference>
<accession>A0ABU1IJJ6</accession>
<organism evidence="1 2">
    <name type="scientific">Desmospora profundinema</name>
    <dbReference type="NCBI Taxonomy" id="1571184"/>
    <lineage>
        <taxon>Bacteria</taxon>
        <taxon>Bacillati</taxon>
        <taxon>Bacillota</taxon>
        <taxon>Bacilli</taxon>
        <taxon>Bacillales</taxon>
        <taxon>Thermoactinomycetaceae</taxon>
        <taxon>Desmospora</taxon>
    </lineage>
</organism>
<evidence type="ECO:0000313" key="2">
    <source>
        <dbReference type="Proteomes" id="UP001185012"/>
    </source>
</evidence>
<dbReference type="EMBL" id="JAVDQG010000002">
    <property type="protein sequence ID" value="MDR6224936.1"/>
    <property type="molecule type" value="Genomic_DNA"/>
</dbReference>
<name>A0ABU1IJJ6_9BACL</name>
<keyword evidence="2" id="KW-1185">Reference proteome</keyword>